<name>A0A511QL76_9VIBR</name>
<dbReference type="Proteomes" id="UP000321113">
    <property type="component" value="Unassembled WGS sequence"/>
</dbReference>
<gene>
    <name evidence="1" type="ORF">VSU01S_02760</name>
</gene>
<accession>A0A511QL76</accession>
<keyword evidence="2" id="KW-1185">Reference proteome</keyword>
<dbReference type="AlphaFoldDB" id="A0A511QL76"/>
<evidence type="ECO:0000313" key="2">
    <source>
        <dbReference type="Proteomes" id="UP000321113"/>
    </source>
</evidence>
<sequence>MNRSTRNNYLINTLAIIGLLLFSALPTVSANIDTTSYPVMDKKLSVTLGLYINDE</sequence>
<protein>
    <submittedName>
        <fullName evidence="1">Uncharacterized protein</fullName>
    </submittedName>
</protein>
<organism evidence="1 2">
    <name type="scientific">Vibrio superstes NBRC 103154</name>
    <dbReference type="NCBI Taxonomy" id="1219062"/>
    <lineage>
        <taxon>Bacteria</taxon>
        <taxon>Pseudomonadati</taxon>
        <taxon>Pseudomonadota</taxon>
        <taxon>Gammaproteobacteria</taxon>
        <taxon>Vibrionales</taxon>
        <taxon>Vibrionaceae</taxon>
        <taxon>Vibrio</taxon>
    </lineage>
</organism>
<proteinExistence type="predicted"/>
<reference evidence="1 2" key="1">
    <citation type="submission" date="2019-07" db="EMBL/GenBank/DDBJ databases">
        <title>Whole genome shotgun sequence of Vibrio superstes NBRC 103154.</title>
        <authorList>
            <person name="Hosoyama A."/>
            <person name="Uohara A."/>
            <person name="Ohji S."/>
            <person name="Ichikawa N."/>
        </authorList>
    </citation>
    <scope>NUCLEOTIDE SEQUENCE [LARGE SCALE GENOMIC DNA]</scope>
    <source>
        <strain evidence="1 2">NBRC 103154</strain>
    </source>
</reference>
<comment type="caution">
    <text evidence="1">The sequence shown here is derived from an EMBL/GenBank/DDBJ whole genome shotgun (WGS) entry which is preliminary data.</text>
</comment>
<dbReference type="EMBL" id="BJXK01000001">
    <property type="protein sequence ID" value="GEM78031.1"/>
    <property type="molecule type" value="Genomic_DNA"/>
</dbReference>
<evidence type="ECO:0000313" key="1">
    <source>
        <dbReference type="EMBL" id="GEM78031.1"/>
    </source>
</evidence>